<feature type="transmembrane region" description="Helical" evidence="8">
    <location>
        <begin position="203"/>
        <end position="224"/>
    </location>
</feature>
<dbReference type="InterPro" id="IPR036259">
    <property type="entry name" value="MFS_trans_sf"/>
</dbReference>
<reference evidence="10 11" key="1">
    <citation type="submission" date="2017-08" db="EMBL/GenBank/DDBJ databases">
        <title>Burning lignite coal seam in the remote Altai Mountains harbors a hydrogen-driven thermophilic microbial community.</title>
        <authorList>
            <person name="Kadnikov V.V."/>
            <person name="Mardanov A.V."/>
            <person name="Ivasenko D."/>
            <person name="Beletsky A.V."/>
            <person name="Karnachuk O.V."/>
            <person name="Ravin N.V."/>
        </authorList>
    </citation>
    <scope>NUCLEOTIDE SEQUENCE [LARGE SCALE GENOMIC DNA]</scope>
    <source>
        <strain evidence="10">AL31</strain>
    </source>
</reference>
<dbReference type="GO" id="GO:0022857">
    <property type="term" value="F:transmembrane transporter activity"/>
    <property type="evidence" value="ECO:0007669"/>
    <property type="project" value="InterPro"/>
</dbReference>
<feature type="transmembrane region" description="Helical" evidence="8">
    <location>
        <begin position="70"/>
        <end position="95"/>
    </location>
</feature>
<keyword evidence="5 8" id="KW-1133">Transmembrane helix</keyword>
<evidence type="ECO:0000313" key="10">
    <source>
        <dbReference type="EMBL" id="PTQ51125.1"/>
    </source>
</evidence>
<evidence type="ECO:0000256" key="7">
    <source>
        <dbReference type="SAM" id="MobiDB-lite"/>
    </source>
</evidence>
<comment type="subcellular location">
    <subcellularLocation>
        <location evidence="1">Cell membrane</location>
        <topology evidence="1">Multi-pass membrane protein</topology>
    </subcellularLocation>
</comment>
<evidence type="ECO:0000256" key="4">
    <source>
        <dbReference type="ARBA" id="ARBA00022692"/>
    </source>
</evidence>
<accession>A0A2T5G4P1</accession>
<feature type="transmembrane region" description="Helical" evidence="8">
    <location>
        <begin position="398"/>
        <end position="420"/>
    </location>
</feature>
<feature type="transmembrane region" description="Helical" evidence="8">
    <location>
        <begin position="41"/>
        <end position="58"/>
    </location>
</feature>
<evidence type="ECO:0000259" key="9">
    <source>
        <dbReference type="PROSITE" id="PS50850"/>
    </source>
</evidence>
<feature type="transmembrane region" description="Helical" evidence="8">
    <location>
        <begin position="274"/>
        <end position="298"/>
    </location>
</feature>
<evidence type="ECO:0000256" key="1">
    <source>
        <dbReference type="ARBA" id="ARBA00004651"/>
    </source>
</evidence>
<dbReference type="PROSITE" id="PS50850">
    <property type="entry name" value="MFS"/>
    <property type="match status" value="1"/>
</dbReference>
<feature type="transmembrane region" description="Helical" evidence="8">
    <location>
        <begin position="310"/>
        <end position="330"/>
    </location>
</feature>
<evidence type="ECO:0000256" key="8">
    <source>
        <dbReference type="SAM" id="Phobius"/>
    </source>
</evidence>
<feature type="transmembrane region" description="Helical" evidence="8">
    <location>
        <begin position="360"/>
        <end position="377"/>
    </location>
</feature>
<feature type="compositionally biased region" description="Basic and acidic residues" evidence="7">
    <location>
        <begin position="238"/>
        <end position="249"/>
    </location>
</feature>
<dbReference type="Proteomes" id="UP000244016">
    <property type="component" value="Unassembled WGS sequence"/>
</dbReference>
<feature type="region of interest" description="Disordered" evidence="7">
    <location>
        <begin position="1"/>
        <end position="34"/>
    </location>
</feature>
<evidence type="ECO:0000256" key="5">
    <source>
        <dbReference type="ARBA" id="ARBA00022989"/>
    </source>
</evidence>
<dbReference type="GO" id="GO:0005886">
    <property type="term" value="C:plasma membrane"/>
    <property type="evidence" value="ECO:0007669"/>
    <property type="project" value="UniProtKB-SubCell"/>
</dbReference>
<dbReference type="PANTHER" id="PTHR42688:SF1">
    <property type="entry name" value="BLR5212 PROTEIN"/>
    <property type="match status" value="1"/>
</dbReference>
<dbReference type="SUPFAM" id="SSF103473">
    <property type="entry name" value="MFS general substrate transporter"/>
    <property type="match status" value="1"/>
</dbReference>
<feature type="transmembrane region" description="Helical" evidence="8">
    <location>
        <begin position="115"/>
        <end position="142"/>
    </location>
</feature>
<feature type="transmembrane region" description="Helical" evidence="8">
    <location>
        <begin position="335"/>
        <end position="354"/>
    </location>
</feature>
<feature type="domain" description="Major facilitator superfamily (MFS) profile" evidence="9">
    <location>
        <begin position="45"/>
        <end position="448"/>
    </location>
</feature>
<evidence type="ECO:0000256" key="2">
    <source>
        <dbReference type="ARBA" id="ARBA00022448"/>
    </source>
</evidence>
<dbReference type="InterPro" id="IPR052425">
    <property type="entry name" value="Uncharacterized_MFS-type"/>
</dbReference>
<keyword evidence="4 8" id="KW-0812">Transmembrane</keyword>
<dbReference type="InterPro" id="IPR020846">
    <property type="entry name" value="MFS_dom"/>
</dbReference>
<feature type="region of interest" description="Disordered" evidence="7">
    <location>
        <begin position="234"/>
        <end position="265"/>
    </location>
</feature>
<evidence type="ECO:0000256" key="6">
    <source>
        <dbReference type="ARBA" id="ARBA00023136"/>
    </source>
</evidence>
<dbReference type="CDD" id="cd17370">
    <property type="entry name" value="MFS_MJ1317_like"/>
    <property type="match status" value="1"/>
</dbReference>
<keyword evidence="6 8" id="KW-0472">Membrane</keyword>
<dbReference type="EMBL" id="PEBW01000007">
    <property type="protein sequence ID" value="PTQ51125.1"/>
    <property type="molecule type" value="Genomic_DNA"/>
</dbReference>
<keyword evidence="2" id="KW-0813">Transport</keyword>
<dbReference type="PANTHER" id="PTHR42688">
    <property type="entry name" value="CONSERVED PROTEIN"/>
    <property type="match status" value="1"/>
</dbReference>
<feature type="compositionally biased region" description="Polar residues" evidence="7">
    <location>
        <begin position="24"/>
        <end position="33"/>
    </location>
</feature>
<keyword evidence="3" id="KW-1003">Cell membrane</keyword>
<dbReference type="AlphaFoldDB" id="A0A2T5G4P1"/>
<dbReference type="InterPro" id="IPR011701">
    <property type="entry name" value="MFS"/>
</dbReference>
<dbReference type="Gene3D" id="1.20.1250.20">
    <property type="entry name" value="MFS general substrate transporter like domains"/>
    <property type="match status" value="1"/>
</dbReference>
<name>A0A2T5G4P1_9BACL</name>
<feature type="transmembrane region" description="Helical" evidence="8">
    <location>
        <begin position="426"/>
        <end position="447"/>
    </location>
</feature>
<protein>
    <recommendedName>
        <fullName evidence="9">Major facilitator superfamily (MFS) profile domain-containing protein</fullName>
    </recommendedName>
</protein>
<gene>
    <name evidence="10" type="ORF">BLITH_0555</name>
</gene>
<evidence type="ECO:0000313" key="11">
    <source>
        <dbReference type="Proteomes" id="UP000244016"/>
    </source>
</evidence>
<evidence type="ECO:0000256" key="3">
    <source>
        <dbReference type="ARBA" id="ARBA00022475"/>
    </source>
</evidence>
<proteinExistence type="predicted"/>
<organism evidence="10 11">
    <name type="scientific">Brockia lithotrophica</name>
    <dbReference type="NCBI Taxonomy" id="933949"/>
    <lineage>
        <taxon>Bacteria</taxon>
        <taxon>Bacillati</taxon>
        <taxon>Bacillota</taxon>
        <taxon>Bacilli</taxon>
        <taxon>Bacillales</taxon>
        <taxon>Bacillales Family X. Incertae Sedis</taxon>
        <taxon>Brockia</taxon>
    </lineage>
</organism>
<sequence>MSPSPPRDPNSPANGAPREEGARTSESPSASGTESDRLRSAAWRIVLLFGIVSLFADVTYEGLRSVVGQYLALLGASAAVVGTLAGLGELLGYLLRLVGGYLADRTRHHWLLTAVGYAINLFSVPALGLVHSWPPAAALVLAERAGKGLRTPPRDALLSYATKQVGRGKGFGIHEAMDQIGALTGPLFAALLLGLGFGYRTTLFAYALPATLALLALFLVWRFFPRPDLLEPGAGEPSAEKEGSPREPRSQILPPHETSAQDGTAPPRAFSREFWGFLLFAALAAAGFLHFQLIGFHFARGGLAPEITPLLYALAMGVDAVFALVAGLLYDRIGILVLGIVPFLTVGAAAALFLPSEAGLGVSLLGMVLWGGAMGLHESVLRAAVADLTPPERRGFGYGVFNTVYGLALFASGILFGILYGLGGTYVVLGVAVLEVLALGVLAVVFLR</sequence>
<comment type="caution">
    <text evidence="10">The sequence shown here is derived from an EMBL/GenBank/DDBJ whole genome shotgun (WGS) entry which is preliminary data.</text>
</comment>
<dbReference type="Pfam" id="PF07690">
    <property type="entry name" value="MFS_1"/>
    <property type="match status" value="1"/>
</dbReference>